<evidence type="ECO:0000256" key="7">
    <source>
        <dbReference type="ARBA" id="ARBA00022692"/>
    </source>
</evidence>
<gene>
    <name evidence="19" type="ORF">LTR16_009184</name>
</gene>
<comment type="subunit">
    <text evidence="16">Complex I is composed of 45 different subunits. Interacts with BCAP31.</text>
</comment>
<evidence type="ECO:0000256" key="6">
    <source>
        <dbReference type="ARBA" id="ARBA00022660"/>
    </source>
</evidence>
<evidence type="ECO:0000256" key="5">
    <source>
        <dbReference type="ARBA" id="ARBA00022448"/>
    </source>
</evidence>
<evidence type="ECO:0000256" key="3">
    <source>
        <dbReference type="ARBA" id="ARBA00008915"/>
    </source>
</evidence>
<feature type="non-terminal residue" evidence="19">
    <location>
        <position position="138"/>
    </location>
</feature>
<evidence type="ECO:0000256" key="2">
    <source>
        <dbReference type="ARBA" id="ARBA00004434"/>
    </source>
</evidence>
<keyword evidence="20" id="KW-1185">Reference proteome</keyword>
<keyword evidence="7 18" id="KW-0812">Transmembrane</keyword>
<evidence type="ECO:0000313" key="19">
    <source>
        <dbReference type="EMBL" id="KAK5277933.1"/>
    </source>
</evidence>
<feature type="region of interest" description="Disordered" evidence="17">
    <location>
        <begin position="27"/>
        <end position="53"/>
    </location>
</feature>
<comment type="caution">
    <text evidence="19">The sequence shown here is derived from an EMBL/GenBank/DDBJ whole genome shotgun (WGS) entry which is preliminary data.</text>
</comment>
<comment type="function">
    <text evidence="1">Accessory subunit of the mitochondrial membrane respiratory chain NADH dehydrogenase (Complex I), that is believed not to be involved in catalysis. Complex I functions in the transfer of electrons from NADH to the respiratory chain. The immediate electron acceptor for the enzyme is believed to be ubiquinone.</text>
</comment>
<comment type="similarity">
    <text evidence="3">Belongs to the complex I NDUFB11 subunit family.</text>
</comment>
<keyword evidence="10" id="KW-0249">Electron transport</keyword>
<evidence type="ECO:0000256" key="14">
    <source>
        <dbReference type="ARBA" id="ARBA00030753"/>
    </source>
</evidence>
<evidence type="ECO:0000256" key="11">
    <source>
        <dbReference type="ARBA" id="ARBA00022989"/>
    </source>
</evidence>
<evidence type="ECO:0000256" key="9">
    <source>
        <dbReference type="ARBA" id="ARBA00022946"/>
    </source>
</evidence>
<keyword evidence="11 18" id="KW-1133">Transmembrane helix</keyword>
<dbReference type="Pfam" id="PF10183">
    <property type="entry name" value="ESSS"/>
    <property type="match status" value="1"/>
</dbReference>
<proteinExistence type="inferred from homology"/>
<evidence type="ECO:0000256" key="15">
    <source>
        <dbReference type="ARBA" id="ARBA00031387"/>
    </source>
</evidence>
<keyword evidence="6" id="KW-0679">Respiratory chain</keyword>
<evidence type="ECO:0000256" key="18">
    <source>
        <dbReference type="SAM" id="Phobius"/>
    </source>
</evidence>
<dbReference type="Proteomes" id="UP001357485">
    <property type="component" value="Unassembled WGS sequence"/>
</dbReference>
<protein>
    <recommendedName>
        <fullName evidence="4">NADH dehydrogenase [ubiquinone] 1 beta subcomplex subunit 11, mitochondrial</fullName>
    </recommendedName>
    <alternativeName>
        <fullName evidence="15">Complex I-ESSS</fullName>
    </alternativeName>
    <alternativeName>
        <fullName evidence="14">NADH-ubiquinone oxidoreductase ESSS subunit</fullName>
    </alternativeName>
</protein>
<name>A0ABR0M2X0_9PEZI</name>
<keyword evidence="5" id="KW-0813">Transport</keyword>
<keyword evidence="9" id="KW-0809">Transit peptide</keyword>
<evidence type="ECO:0000256" key="17">
    <source>
        <dbReference type="SAM" id="MobiDB-lite"/>
    </source>
</evidence>
<sequence length="138" mass="15556">MPLIRPVSIPTRALRFPRALPLSARSQPALTRPLSSTPITRSAEGSHEEHYDPPAGWLWGIKPGEKYEKEGWEGIWIYGFFGSLALGVVAYCYKPDTRVNIAADGPEAYKHGPSRKRDDDWKPRAYFKTPVYGRATLK</sequence>
<keyword evidence="13 18" id="KW-0472">Membrane</keyword>
<dbReference type="InterPro" id="IPR019329">
    <property type="entry name" value="NADH_UbQ_OxRdtase_ESSS_su"/>
</dbReference>
<dbReference type="EMBL" id="JAVRRA010002344">
    <property type="protein sequence ID" value="KAK5277933.1"/>
    <property type="molecule type" value="Genomic_DNA"/>
</dbReference>
<keyword evidence="12" id="KW-0496">Mitochondrion</keyword>
<keyword evidence="8" id="KW-0999">Mitochondrion inner membrane</keyword>
<comment type="subcellular location">
    <subcellularLocation>
        <location evidence="2">Mitochondrion inner membrane</location>
        <topology evidence="2">Single-pass membrane protein</topology>
    </subcellularLocation>
</comment>
<feature type="compositionally biased region" description="Polar residues" evidence="17">
    <location>
        <begin position="27"/>
        <end position="40"/>
    </location>
</feature>
<accession>A0ABR0M2X0</accession>
<evidence type="ECO:0000256" key="13">
    <source>
        <dbReference type="ARBA" id="ARBA00023136"/>
    </source>
</evidence>
<evidence type="ECO:0000256" key="12">
    <source>
        <dbReference type="ARBA" id="ARBA00023128"/>
    </source>
</evidence>
<feature type="transmembrane region" description="Helical" evidence="18">
    <location>
        <begin position="75"/>
        <end position="93"/>
    </location>
</feature>
<evidence type="ECO:0000256" key="8">
    <source>
        <dbReference type="ARBA" id="ARBA00022792"/>
    </source>
</evidence>
<evidence type="ECO:0000256" key="1">
    <source>
        <dbReference type="ARBA" id="ARBA00003195"/>
    </source>
</evidence>
<evidence type="ECO:0000256" key="4">
    <source>
        <dbReference type="ARBA" id="ARBA00018632"/>
    </source>
</evidence>
<evidence type="ECO:0000313" key="20">
    <source>
        <dbReference type="Proteomes" id="UP001357485"/>
    </source>
</evidence>
<evidence type="ECO:0000256" key="10">
    <source>
        <dbReference type="ARBA" id="ARBA00022982"/>
    </source>
</evidence>
<organism evidence="19 20">
    <name type="scientific">Cryomyces antarcticus</name>
    <dbReference type="NCBI Taxonomy" id="329879"/>
    <lineage>
        <taxon>Eukaryota</taxon>
        <taxon>Fungi</taxon>
        <taxon>Dikarya</taxon>
        <taxon>Ascomycota</taxon>
        <taxon>Pezizomycotina</taxon>
        <taxon>Dothideomycetes</taxon>
        <taxon>Dothideomycetes incertae sedis</taxon>
        <taxon>Cryomyces</taxon>
    </lineage>
</organism>
<evidence type="ECO:0000256" key="16">
    <source>
        <dbReference type="ARBA" id="ARBA00046528"/>
    </source>
</evidence>
<reference evidence="19 20" key="1">
    <citation type="submission" date="2023-08" db="EMBL/GenBank/DDBJ databases">
        <title>Black Yeasts Isolated from many extreme environments.</title>
        <authorList>
            <person name="Coleine C."/>
            <person name="Stajich J.E."/>
            <person name="Selbmann L."/>
        </authorList>
    </citation>
    <scope>NUCLEOTIDE SEQUENCE [LARGE SCALE GENOMIC DNA]</scope>
    <source>
        <strain evidence="19 20">CCFEE 536</strain>
    </source>
</reference>